<comment type="caution">
    <text evidence="3">The sequence shown here is derived from an EMBL/GenBank/DDBJ whole genome shotgun (WGS) entry which is preliminary data.</text>
</comment>
<dbReference type="InterPro" id="IPR000182">
    <property type="entry name" value="GNAT_dom"/>
</dbReference>
<dbReference type="Pfam" id="PF00583">
    <property type="entry name" value="Acetyltransf_1"/>
    <property type="match status" value="1"/>
</dbReference>
<reference evidence="4" key="1">
    <citation type="journal article" date="2019" name="Int. J. Syst. Evol. Microbiol.">
        <title>The Global Catalogue of Microorganisms (GCM) 10K type strain sequencing project: providing services to taxonomists for standard genome sequencing and annotation.</title>
        <authorList>
            <consortium name="The Broad Institute Genomics Platform"/>
            <consortium name="The Broad Institute Genome Sequencing Center for Infectious Disease"/>
            <person name="Wu L."/>
            <person name="Ma J."/>
        </authorList>
    </citation>
    <scope>NUCLEOTIDE SEQUENCE [LARGE SCALE GENOMIC DNA]</scope>
    <source>
        <strain evidence="4">JCM 3115</strain>
    </source>
</reference>
<protein>
    <recommendedName>
        <fullName evidence="2">N-acetyltransferase domain-containing protein</fullName>
    </recommendedName>
</protein>
<dbReference type="PANTHER" id="PTHR13947">
    <property type="entry name" value="GNAT FAMILY N-ACETYLTRANSFERASE"/>
    <property type="match status" value="1"/>
</dbReference>
<evidence type="ECO:0000256" key="1">
    <source>
        <dbReference type="ARBA" id="ARBA00022679"/>
    </source>
</evidence>
<dbReference type="CDD" id="cd04301">
    <property type="entry name" value="NAT_SF"/>
    <property type="match status" value="1"/>
</dbReference>
<name>A0ABQ2QGC6_9ACTN</name>
<proteinExistence type="predicted"/>
<dbReference type="EMBL" id="BMQJ01000001">
    <property type="protein sequence ID" value="GGP79482.1"/>
    <property type="molecule type" value="Genomic_DNA"/>
</dbReference>
<dbReference type="PROSITE" id="PS51186">
    <property type="entry name" value="GNAT"/>
    <property type="match status" value="1"/>
</dbReference>
<dbReference type="InterPro" id="IPR050769">
    <property type="entry name" value="NAT_camello-type"/>
</dbReference>
<evidence type="ECO:0000259" key="2">
    <source>
        <dbReference type="PROSITE" id="PS51186"/>
    </source>
</evidence>
<gene>
    <name evidence="3" type="ORF">GCM10010140_04980</name>
</gene>
<dbReference type="SUPFAM" id="SSF55729">
    <property type="entry name" value="Acyl-CoA N-acyltransferases (Nat)"/>
    <property type="match status" value="1"/>
</dbReference>
<evidence type="ECO:0000313" key="4">
    <source>
        <dbReference type="Proteomes" id="UP000611554"/>
    </source>
</evidence>
<organism evidence="3 4">
    <name type="scientific">Streptosporangium pseudovulgare</name>
    <dbReference type="NCBI Taxonomy" id="35765"/>
    <lineage>
        <taxon>Bacteria</taxon>
        <taxon>Bacillati</taxon>
        <taxon>Actinomycetota</taxon>
        <taxon>Actinomycetes</taxon>
        <taxon>Streptosporangiales</taxon>
        <taxon>Streptosporangiaceae</taxon>
        <taxon>Streptosporangium</taxon>
    </lineage>
</organism>
<dbReference type="InterPro" id="IPR016181">
    <property type="entry name" value="Acyl_CoA_acyltransferase"/>
</dbReference>
<feature type="domain" description="N-acetyltransferase" evidence="2">
    <location>
        <begin position="10"/>
        <end position="168"/>
    </location>
</feature>
<dbReference type="Proteomes" id="UP000611554">
    <property type="component" value="Unassembled WGS sequence"/>
</dbReference>
<keyword evidence="1" id="KW-0808">Transferase</keyword>
<evidence type="ECO:0000313" key="3">
    <source>
        <dbReference type="EMBL" id="GGP79482.1"/>
    </source>
</evidence>
<keyword evidence="4" id="KW-1185">Reference proteome</keyword>
<dbReference type="Gene3D" id="3.40.630.30">
    <property type="match status" value="1"/>
</dbReference>
<dbReference type="PANTHER" id="PTHR13947:SF37">
    <property type="entry name" value="LD18367P"/>
    <property type="match status" value="1"/>
</dbReference>
<accession>A0ABQ2QGC6</accession>
<sequence>MIVTVVGVEVILTTARVEDVPALVASAAALFREDGGRRDPFMDVDWPARDGHDYYRGMVTGEGSLALLARAGSPDGPVAGHLTARLRGRDELRPDAVVAELVSMRVDEEHRGHGVGARLVEGFFAWAGERGANQAVVSAYAANTDAIRFYKARGFAPMHVSLQADLDA</sequence>